<proteinExistence type="predicted"/>
<evidence type="ECO:0000313" key="2">
    <source>
        <dbReference type="Proteomes" id="UP001199750"/>
    </source>
</evidence>
<dbReference type="Gene3D" id="3.40.50.2000">
    <property type="entry name" value="Glycogen Phosphorylase B"/>
    <property type="match status" value="1"/>
</dbReference>
<dbReference type="SUPFAM" id="SSF53756">
    <property type="entry name" value="UDP-Glycosyltransferase/glycogen phosphorylase"/>
    <property type="match status" value="1"/>
</dbReference>
<accession>A0AAW5C4B4</accession>
<protein>
    <recommendedName>
        <fullName evidence="3">Glycosyltransferase</fullName>
    </recommendedName>
</protein>
<evidence type="ECO:0000313" key="1">
    <source>
        <dbReference type="EMBL" id="MCG4959834.1"/>
    </source>
</evidence>
<name>A0AAW5C4B4_9BACT</name>
<dbReference type="AlphaFoldDB" id="A0AAW5C4B4"/>
<dbReference type="EMBL" id="JAKNDN010000013">
    <property type="protein sequence ID" value="MCG4959834.1"/>
    <property type="molecule type" value="Genomic_DNA"/>
</dbReference>
<evidence type="ECO:0008006" key="3">
    <source>
        <dbReference type="Google" id="ProtNLM"/>
    </source>
</evidence>
<dbReference type="Proteomes" id="UP001199750">
    <property type="component" value="Unassembled WGS sequence"/>
</dbReference>
<dbReference type="RefSeq" id="WP_175316054.1">
    <property type="nucleotide sequence ID" value="NZ_JABWDG010000098.1"/>
</dbReference>
<gene>
    <name evidence="1" type="ORF">L0P03_08235</name>
</gene>
<sequence>MMFNFSENDIISYFNKIKSLANKQYKQANYEAAVKYIECASMIAYQTNFIYNDQELESLIKKIAGKLIHAQIFSAVKRRIVFYDSSGVDNVALTQQYIKAFISWDCEFLYIVNNSVFNKNKAQNILHTLNKYDKAEVCIVNNDLSRTEKIRFIYKKIADFAPEKAFLHLTSFDIIPLIVYAALYDIERYQINLTDDAFWLGTQCADYFIEFRNYGCNVSLQKRFITSEQLLLQPYYPIIHCKEFKGLPSLQDHVKIFTGGALYKMLGDQNLFFDLLKLLLGNYSNVAILIAGSGNQGPFLRFIRDHHYEDRVFLLGQRDDIVHVFEHVDIYLSSYPIAGGLMAQLAAVNAIPILAFTKKNIPGNFVESLLTCGSDVNLTKTDLSDFKYYADKLIKDENFRKAEGLKLKDCIIQPHEFNKHLYEIVFENKTSVSNLKKIDIDYEYWSKIYLEVENRFLHNCVYELVSTFKFSMIYLFPKATCVLLKVMTKKETIIRILQRIKKGYGLLRRN</sequence>
<organism evidence="1 2">
    <name type="scientific">Odoribacter splanchnicus</name>
    <dbReference type="NCBI Taxonomy" id="28118"/>
    <lineage>
        <taxon>Bacteria</taxon>
        <taxon>Pseudomonadati</taxon>
        <taxon>Bacteroidota</taxon>
        <taxon>Bacteroidia</taxon>
        <taxon>Bacteroidales</taxon>
        <taxon>Odoribacteraceae</taxon>
        <taxon>Odoribacter</taxon>
    </lineage>
</organism>
<reference evidence="1" key="1">
    <citation type="submission" date="2022-01" db="EMBL/GenBank/DDBJ databases">
        <title>Collection of gut derived symbiotic bacterial strains cultured from healthy donors.</title>
        <authorList>
            <person name="Lin H."/>
            <person name="Kohout C."/>
            <person name="Waligurski E."/>
            <person name="Pamer E.G."/>
        </authorList>
    </citation>
    <scope>NUCLEOTIDE SEQUENCE</scope>
    <source>
        <strain evidence="1">DFI.1.149</strain>
    </source>
</reference>
<comment type="caution">
    <text evidence="1">The sequence shown here is derived from an EMBL/GenBank/DDBJ whole genome shotgun (WGS) entry which is preliminary data.</text>
</comment>